<feature type="transmembrane region" description="Helical" evidence="6">
    <location>
        <begin position="453"/>
        <end position="470"/>
    </location>
</feature>
<keyword evidence="6" id="KW-1133">Transmembrane helix</keyword>
<feature type="transmembrane region" description="Helical" evidence="6">
    <location>
        <begin position="339"/>
        <end position="358"/>
    </location>
</feature>
<keyword evidence="10" id="KW-1185">Reference proteome</keyword>
<dbReference type="Gene3D" id="3.90.79.10">
    <property type="entry name" value="Nucleoside Triphosphate Pyrophosphohydrolase"/>
    <property type="match status" value="1"/>
</dbReference>
<evidence type="ECO:0000256" key="7">
    <source>
        <dbReference type="SAM" id="SignalP"/>
    </source>
</evidence>
<reference evidence="10" key="1">
    <citation type="submission" date="2016-10" db="EMBL/GenBank/DDBJ databases">
        <authorList>
            <person name="Varghese N."/>
            <person name="Submissions S."/>
        </authorList>
    </citation>
    <scope>NUCLEOTIDE SEQUENCE [LARGE SCALE GENOMIC DNA]</scope>
    <source>
        <strain evidence="10">CGMCC 1.7062</strain>
    </source>
</reference>
<feature type="chain" id="PRO_5009287985" evidence="7">
    <location>
        <begin position="27"/>
        <end position="509"/>
    </location>
</feature>
<dbReference type="EMBL" id="FNVG01000005">
    <property type="protein sequence ID" value="SEF95506.1"/>
    <property type="molecule type" value="Genomic_DNA"/>
</dbReference>
<feature type="domain" description="Nudix hydrolase" evidence="8">
    <location>
        <begin position="60"/>
        <end position="193"/>
    </location>
</feature>
<dbReference type="SUPFAM" id="SSF48317">
    <property type="entry name" value="Acid phosphatase/Vanadium-dependent haloperoxidase"/>
    <property type="match status" value="1"/>
</dbReference>
<dbReference type="CDD" id="cd02883">
    <property type="entry name" value="NUDIX_Hydrolase"/>
    <property type="match status" value="1"/>
</dbReference>
<evidence type="ECO:0000256" key="4">
    <source>
        <dbReference type="ARBA" id="ARBA00022801"/>
    </source>
</evidence>
<feature type="transmembrane region" description="Helical" evidence="6">
    <location>
        <begin position="313"/>
        <end position="332"/>
    </location>
</feature>
<feature type="transmembrane region" description="Helical" evidence="6">
    <location>
        <begin position="275"/>
        <end position="293"/>
    </location>
</feature>
<feature type="transmembrane region" description="Helical" evidence="6">
    <location>
        <begin position="422"/>
        <end position="441"/>
    </location>
</feature>
<evidence type="ECO:0000256" key="2">
    <source>
        <dbReference type="ARBA" id="ARBA00005582"/>
    </source>
</evidence>
<proteinExistence type="inferred from homology"/>
<dbReference type="InterPro" id="IPR036938">
    <property type="entry name" value="PAP2/HPO_sf"/>
</dbReference>
<comment type="similarity">
    <text evidence="2">Belongs to the Nudix hydrolase family.</text>
</comment>
<keyword evidence="3" id="KW-0479">Metal-binding</keyword>
<organism evidence="9 10">
    <name type="scientific">Vibrio hangzhouensis</name>
    <dbReference type="NCBI Taxonomy" id="462991"/>
    <lineage>
        <taxon>Bacteria</taxon>
        <taxon>Pseudomonadati</taxon>
        <taxon>Pseudomonadota</taxon>
        <taxon>Gammaproteobacteria</taxon>
        <taxon>Vibrionales</taxon>
        <taxon>Vibrionaceae</taxon>
        <taxon>Vibrio</taxon>
    </lineage>
</organism>
<evidence type="ECO:0000259" key="8">
    <source>
        <dbReference type="PROSITE" id="PS51462"/>
    </source>
</evidence>
<dbReference type="PROSITE" id="PS00893">
    <property type="entry name" value="NUDIX_BOX"/>
    <property type="match status" value="1"/>
</dbReference>
<dbReference type="PANTHER" id="PTHR43758">
    <property type="entry name" value="7,8-DIHYDRO-8-OXOGUANINE TRIPHOSPHATASE"/>
    <property type="match status" value="1"/>
</dbReference>
<dbReference type="InterPro" id="IPR000086">
    <property type="entry name" value="NUDIX_hydrolase_dom"/>
</dbReference>
<comment type="cofactor">
    <cofactor evidence="1">
        <name>Mg(2+)</name>
        <dbReference type="ChEBI" id="CHEBI:18420"/>
    </cofactor>
</comment>
<dbReference type="GO" id="GO:0046872">
    <property type="term" value="F:metal ion binding"/>
    <property type="evidence" value="ECO:0007669"/>
    <property type="project" value="UniProtKB-KW"/>
</dbReference>
<dbReference type="OrthoDB" id="5918940at2"/>
<sequence>MTQILSHFVCALLLAFLSIYQSAASANEIGSADTRSVSSTDFSVKPVHNSQQFDDRPLEPSIKGSLCLVRSDDRLLLVDEILTGKLSLPGGTIENNENPRLTAQRETWEEAGLVVNVGREVGRTEHAVFYECQVESDIIAYSESNFGRGVELPIYFAPHFGVEIRSAYLLAPKSVIPREYRYPKQWPLVKQMYAMLDNQPVNYVENLIESAPGIHQIELFWLASTQQALIEGPAWIQELVLLGGNLVYLLVQPLLLIAFLPLFIWLWGRHFMAQLMFAVAATSLFILVAKQGFGFPVPHAYLPTINYSERSGFSFPDLMMANWICISTIVVSQINARHIAKFSIFAFLVTVLLAFYQFMSGGAFLSDMFVGAIIGASVAWHFIRHHFSLTVSEDYTFTQTKVWVVLTGIAALITYIWQYPCFLSWLALCLGMLLFSVASSYCPPRSRMCLKELLTSLLLILVTLFGYFYLEQTISYSGLGTLILKTLVIPLMIAIPAVVMVIFRRTILK</sequence>
<keyword evidence="6" id="KW-0812">Transmembrane</keyword>
<dbReference type="RefSeq" id="WP_160111342.1">
    <property type="nucleotide sequence ID" value="NZ_FNVG01000005.1"/>
</dbReference>
<dbReference type="GO" id="GO:0005737">
    <property type="term" value="C:cytoplasm"/>
    <property type="evidence" value="ECO:0007669"/>
    <property type="project" value="TreeGrafter"/>
</dbReference>
<dbReference type="CDD" id="cd01610">
    <property type="entry name" value="PAP2_like"/>
    <property type="match status" value="1"/>
</dbReference>
<evidence type="ECO:0000256" key="6">
    <source>
        <dbReference type="SAM" id="Phobius"/>
    </source>
</evidence>
<accession>A0A1H5W8C2</accession>
<feature type="transmembrane region" description="Helical" evidence="6">
    <location>
        <begin position="395"/>
        <end position="416"/>
    </location>
</feature>
<evidence type="ECO:0000256" key="3">
    <source>
        <dbReference type="ARBA" id="ARBA00022723"/>
    </source>
</evidence>
<keyword evidence="4" id="KW-0378">Hydrolase</keyword>
<protein>
    <submittedName>
        <fullName evidence="9">8-oxo-dGTP pyrophosphatase MutT, NUDIX family</fullName>
    </submittedName>
</protein>
<dbReference type="Proteomes" id="UP000236721">
    <property type="component" value="Unassembled WGS sequence"/>
</dbReference>
<keyword evidence="7" id="KW-0732">Signal</keyword>
<keyword evidence="5" id="KW-0460">Magnesium</keyword>
<keyword evidence="6" id="KW-0472">Membrane</keyword>
<evidence type="ECO:0000256" key="1">
    <source>
        <dbReference type="ARBA" id="ARBA00001946"/>
    </source>
</evidence>
<dbReference type="InterPro" id="IPR015797">
    <property type="entry name" value="NUDIX_hydrolase-like_dom_sf"/>
</dbReference>
<feature type="transmembrane region" description="Helical" evidence="6">
    <location>
        <begin position="364"/>
        <end position="383"/>
    </location>
</feature>
<dbReference type="AlphaFoldDB" id="A0A1H5W8C2"/>
<evidence type="ECO:0000313" key="10">
    <source>
        <dbReference type="Proteomes" id="UP000236721"/>
    </source>
</evidence>
<dbReference type="InterPro" id="IPR020084">
    <property type="entry name" value="NUDIX_hydrolase_CS"/>
</dbReference>
<evidence type="ECO:0000256" key="5">
    <source>
        <dbReference type="ARBA" id="ARBA00022842"/>
    </source>
</evidence>
<dbReference type="PANTHER" id="PTHR43758:SF8">
    <property type="entry name" value="8-OXO-DGTP DIPHOSPHATASE YTKD-RELATED"/>
    <property type="match status" value="1"/>
</dbReference>
<feature type="signal peptide" evidence="7">
    <location>
        <begin position="1"/>
        <end position="26"/>
    </location>
</feature>
<feature type="transmembrane region" description="Helical" evidence="6">
    <location>
        <begin position="482"/>
        <end position="503"/>
    </location>
</feature>
<evidence type="ECO:0000313" key="9">
    <source>
        <dbReference type="EMBL" id="SEF95506.1"/>
    </source>
</evidence>
<gene>
    <name evidence="9" type="ORF">SAMN04488244_105165</name>
</gene>
<dbReference type="GO" id="GO:0016818">
    <property type="term" value="F:hydrolase activity, acting on acid anhydrides, in phosphorus-containing anhydrides"/>
    <property type="evidence" value="ECO:0007669"/>
    <property type="project" value="TreeGrafter"/>
</dbReference>
<name>A0A1H5W8C2_9VIBR</name>
<dbReference type="SUPFAM" id="SSF55811">
    <property type="entry name" value="Nudix"/>
    <property type="match status" value="1"/>
</dbReference>
<feature type="transmembrane region" description="Helical" evidence="6">
    <location>
        <begin position="246"/>
        <end position="268"/>
    </location>
</feature>
<dbReference type="Pfam" id="PF00293">
    <property type="entry name" value="NUDIX"/>
    <property type="match status" value="1"/>
</dbReference>
<dbReference type="PROSITE" id="PS51462">
    <property type="entry name" value="NUDIX"/>
    <property type="match status" value="1"/>
</dbReference>